<sequence length="886" mass="101628">MTRPFWPLYLILFSIFLPCYLAVLTDEAGVYDFRISLLGRLKDIKLDEENDSFLAVSERGLLSRIDASSGDIVWRQAIDEQTESVVHKTKSQYALTIGKDDLFVWNKRTGALETKMDISATKGGSLYEINEGYVYLVPKSSSLTKVLFQENNATLSEVSFDFPILEILTVSEKNYVLTKDQSNHKLVQLNGNWQPVEEQILPVPANSEILGARSELLLFSYQNSVHAIHLSHPQRSHLLFTDVHLISWTRIPTEAFGYSITIDLDWSLVTCVYTFQEEEFVLVDEFLHGTDTSVSHGFHAHENRFLRTTASSQAINFDSQRILKIENSFTRSIYLFKLLQSQTKNYIIVVLEDGTIFCYSDQALLWKREEALAYAADAISLPVIPESSDSLPVASQERESMIPFLHYLRDFKQLFKIRHLFPRHRSLDAAFVTNFIIPTYTGSLYCISSDVNKKDRIVWKKDFSRDVKDVKSWLLKPAFKHQEPSVVAFVHIFDDGYTFRIIKSNDGSIIYEKSETQIPHDFYFLDNTKDHYNNLIFALHQDTVSPLGDEVSFDHFLRTRPSVIFTKVKDNILQGFRILEDHTIITEWELPFKNDEALINTVQRNPHETIASLGRVLADRKVMYKYLNPNVMAVLTRRPNVLTVYIIDTFSGTILHRNEHSDVVNFENVNAVLSENWLVYSYWNAVPTISTKIVSVELFEGDKPNVKYNFDVVESGNNNYLPSAFTKSFNFDRLINAMAVTTTNQGITSRDILVSLSSNQLGMIPQSFLSPLRPVHKHNEKPEPSSFIPYEPVLPVFDNQILSYDQRLYGIKKMISEPSTFESTTLVMAVGLDIFLTRTAPSMPFDMLSSYFDKKQLTLTTLGILLTVLITKPMVKRKQLNAKWYS</sequence>
<evidence type="ECO:0000313" key="13">
    <source>
        <dbReference type="EMBL" id="EPY52389.1"/>
    </source>
</evidence>
<keyword evidence="6" id="KW-0732">Signal</keyword>
<keyword evidence="7" id="KW-0256">Endoplasmic reticulum</keyword>
<dbReference type="SUPFAM" id="SSF50998">
    <property type="entry name" value="Quinoprotein alcohol dehydrogenase-like"/>
    <property type="match status" value="1"/>
</dbReference>
<dbReference type="Pfam" id="PF07774">
    <property type="entry name" value="EMC1_C"/>
    <property type="match status" value="1"/>
</dbReference>
<name>S9W216_SCHCR</name>
<evidence type="ECO:0000256" key="11">
    <source>
        <dbReference type="SAM" id="Phobius"/>
    </source>
</evidence>
<keyword evidence="14" id="KW-1185">Reference proteome</keyword>
<dbReference type="EMBL" id="KE546989">
    <property type="protein sequence ID" value="EPY52389.1"/>
    <property type="molecule type" value="Genomic_DNA"/>
</dbReference>
<keyword evidence="10" id="KW-0325">Glycoprotein</keyword>
<comment type="similarity">
    <text evidence="2">Belongs to the EMC1 family.</text>
</comment>
<evidence type="ECO:0000256" key="4">
    <source>
        <dbReference type="ARBA" id="ARBA00020824"/>
    </source>
</evidence>
<evidence type="ECO:0000256" key="1">
    <source>
        <dbReference type="ARBA" id="ARBA00004115"/>
    </source>
</evidence>
<evidence type="ECO:0000256" key="10">
    <source>
        <dbReference type="ARBA" id="ARBA00023180"/>
    </source>
</evidence>
<feature type="transmembrane region" description="Helical" evidence="11">
    <location>
        <begin position="6"/>
        <end position="24"/>
    </location>
</feature>
<evidence type="ECO:0000256" key="8">
    <source>
        <dbReference type="ARBA" id="ARBA00022989"/>
    </source>
</evidence>
<dbReference type="eggNOG" id="KOG2103">
    <property type="taxonomic scope" value="Eukaryota"/>
</dbReference>
<dbReference type="OMA" id="SIFLPCY"/>
<dbReference type="InterPro" id="IPR011047">
    <property type="entry name" value="Quinoprotein_ADH-like_sf"/>
</dbReference>
<protein>
    <recommendedName>
        <fullName evidence="4">ER membrane protein complex subunit 1</fullName>
    </recommendedName>
</protein>
<dbReference type="PANTHER" id="PTHR21573:SF0">
    <property type="entry name" value="ER MEMBRANE PROTEIN COMPLEX SUBUNIT 1"/>
    <property type="match status" value="1"/>
</dbReference>
<dbReference type="Proteomes" id="UP000015464">
    <property type="component" value="Unassembled WGS sequence"/>
</dbReference>
<comment type="subunit">
    <text evidence="3">Component of the ER membrane protein complex (EMC).</text>
</comment>
<feature type="domain" description="ER membrane protein complex subunit 1 C-terminal" evidence="12">
    <location>
        <begin position="674"/>
        <end position="884"/>
    </location>
</feature>
<organism evidence="13 14">
    <name type="scientific">Schizosaccharomyces cryophilus (strain OY26 / ATCC MYA-4695 / CBS 11777 / NBRC 106824 / NRRL Y48691)</name>
    <name type="common">Fission yeast</name>
    <dbReference type="NCBI Taxonomy" id="653667"/>
    <lineage>
        <taxon>Eukaryota</taxon>
        <taxon>Fungi</taxon>
        <taxon>Dikarya</taxon>
        <taxon>Ascomycota</taxon>
        <taxon>Taphrinomycotina</taxon>
        <taxon>Schizosaccharomycetes</taxon>
        <taxon>Schizosaccharomycetales</taxon>
        <taxon>Schizosaccharomycetaceae</taxon>
        <taxon>Schizosaccharomyces</taxon>
    </lineage>
</organism>
<dbReference type="GO" id="GO:0034975">
    <property type="term" value="P:protein folding in endoplasmic reticulum"/>
    <property type="evidence" value="ECO:0007669"/>
    <property type="project" value="TreeGrafter"/>
</dbReference>
<proteinExistence type="inferred from homology"/>
<evidence type="ECO:0000313" key="14">
    <source>
        <dbReference type="Proteomes" id="UP000015464"/>
    </source>
</evidence>
<keyword evidence="5 11" id="KW-0812">Transmembrane</keyword>
<dbReference type="OrthoDB" id="28092at2759"/>
<dbReference type="AlphaFoldDB" id="S9W216"/>
<keyword evidence="9 11" id="KW-0472">Membrane</keyword>
<evidence type="ECO:0000256" key="9">
    <source>
        <dbReference type="ARBA" id="ARBA00023136"/>
    </source>
</evidence>
<evidence type="ECO:0000256" key="6">
    <source>
        <dbReference type="ARBA" id="ARBA00022729"/>
    </source>
</evidence>
<gene>
    <name evidence="13" type="ORF">SPOG_01715</name>
</gene>
<dbReference type="GeneID" id="25036041"/>
<evidence type="ECO:0000256" key="3">
    <source>
        <dbReference type="ARBA" id="ARBA00011276"/>
    </source>
</evidence>
<evidence type="ECO:0000256" key="5">
    <source>
        <dbReference type="ARBA" id="ARBA00022692"/>
    </source>
</evidence>
<dbReference type="InterPro" id="IPR026895">
    <property type="entry name" value="EMC1"/>
</dbReference>
<evidence type="ECO:0000259" key="12">
    <source>
        <dbReference type="Pfam" id="PF07774"/>
    </source>
</evidence>
<dbReference type="PANTHER" id="PTHR21573">
    <property type="entry name" value="ER MEMBRANE PROTEIN COMPLEX SUBUNIT 1"/>
    <property type="match status" value="1"/>
</dbReference>
<evidence type="ECO:0000256" key="2">
    <source>
        <dbReference type="ARBA" id="ARBA00007904"/>
    </source>
</evidence>
<dbReference type="InterPro" id="IPR011678">
    <property type="entry name" value="EMC1_C"/>
</dbReference>
<evidence type="ECO:0000256" key="7">
    <source>
        <dbReference type="ARBA" id="ARBA00022824"/>
    </source>
</evidence>
<comment type="subcellular location">
    <subcellularLocation>
        <location evidence="1">Endoplasmic reticulum membrane</location>
        <topology evidence="1">Single-pass type I membrane protein</topology>
    </subcellularLocation>
</comment>
<dbReference type="STRING" id="653667.S9W216"/>
<reference evidence="13 14" key="1">
    <citation type="journal article" date="2011" name="Science">
        <title>Comparative functional genomics of the fission yeasts.</title>
        <authorList>
            <person name="Rhind N."/>
            <person name="Chen Z."/>
            <person name="Yassour M."/>
            <person name="Thompson D.A."/>
            <person name="Haas B.J."/>
            <person name="Habib N."/>
            <person name="Wapinski I."/>
            <person name="Roy S."/>
            <person name="Lin M.F."/>
            <person name="Heiman D.I."/>
            <person name="Young S.K."/>
            <person name="Furuya K."/>
            <person name="Guo Y."/>
            <person name="Pidoux A."/>
            <person name="Chen H.M."/>
            <person name="Robbertse B."/>
            <person name="Goldberg J.M."/>
            <person name="Aoki K."/>
            <person name="Bayne E.H."/>
            <person name="Berlin A.M."/>
            <person name="Desjardins C.A."/>
            <person name="Dobbs E."/>
            <person name="Dukaj L."/>
            <person name="Fan L."/>
            <person name="FitzGerald M.G."/>
            <person name="French C."/>
            <person name="Gujja S."/>
            <person name="Hansen K."/>
            <person name="Keifenheim D."/>
            <person name="Levin J.Z."/>
            <person name="Mosher R.A."/>
            <person name="Mueller C.A."/>
            <person name="Pfiffner J."/>
            <person name="Priest M."/>
            <person name="Russ C."/>
            <person name="Smialowska A."/>
            <person name="Swoboda P."/>
            <person name="Sykes S.M."/>
            <person name="Vaughn M."/>
            <person name="Vengrova S."/>
            <person name="Yoder R."/>
            <person name="Zeng Q."/>
            <person name="Allshire R."/>
            <person name="Baulcombe D."/>
            <person name="Birren B.W."/>
            <person name="Brown W."/>
            <person name="Ekwall K."/>
            <person name="Kellis M."/>
            <person name="Leatherwood J."/>
            <person name="Levin H."/>
            <person name="Margalit H."/>
            <person name="Martienssen R."/>
            <person name="Nieduszynski C.A."/>
            <person name="Spatafora J.W."/>
            <person name="Friedman N."/>
            <person name="Dalgaard J.Z."/>
            <person name="Baumann P."/>
            <person name="Niki H."/>
            <person name="Regev A."/>
            <person name="Nusbaum C."/>
        </authorList>
    </citation>
    <scope>NUCLEOTIDE SEQUENCE [LARGE SCALE GENOMIC DNA]</scope>
    <source>
        <strain evidence="14">OY26 / ATCC MYA-4695 / CBS 11777 / NBRC 106824 / NRRL Y48691</strain>
    </source>
</reference>
<dbReference type="GO" id="GO:0072546">
    <property type="term" value="C:EMC complex"/>
    <property type="evidence" value="ECO:0007669"/>
    <property type="project" value="InterPro"/>
</dbReference>
<keyword evidence="8 11" id="KW-1133">Transmembrane helix</keyword>
<accession>S9W216</accession>
<dbReference type="HOGENOM" id="CLU_325206_0_0_1"/>
<dbReference type="RefSeq" id="XP_013022273.1">
    <property type="nucleotide sequence ID" value="XM_013166819.1"/>
</dbReference>